<dbReference type="AlphaFoldDB" id="A0A3B4AHA4"/>
<protein>
    <recommendedName>
        <fullName evidence="3">C-type lectin domain-containing protein</fullName>
    </recommendedName>
</protein>
<dbReference type="PANTHER" id="PTHR45710:SF31">
    <property type="entry name" value="EARLY ACTIVATION ANTIGEN CD69"/>
    <property type="match status" value="1"/>
</dbReference>
<reference evidence="1" key="1">
    <citation type="submission" date="2025-08" db="UniProtKB">
        <authorList>
            <consortium name="Ensembl"/>
        </authorList>
    </citation>
    <scope>IDENTIFICATION</scope>
</reference>
<dbReference type="SUPFAM" id="SSF56436">
    <property type="entry name" value="C-type lectin-like"/>
    <property type="match status" value="1"/>
</dbReference>
<evidence type="ECO:0000313" key="1">
    <source>
        <dbReference type="Ensembl" id="ENSPMGP00000015994.1"/>
    </source>
</evidence>
<reference evidence="1" key="2">
    <citation type="submission" date="2025-09" db="UniProtKB">
        <authorList>
            <consortium name="Ensembl"/>
        </authorList>
    </citation>
    <scope>IDENTIFICATION</scope>
</reference>
<dbReference type="PANTHER" id="PTHR45710">
    <property type="entry name" value="C-TYPE LECTIN DOMAIN-CONTAINING PROTEIN 180"/>
    <property type="match status" value="1"/>
</dbReference>
<evidence type="ECO:0000313" key="2">
    <source>
        <dbReference type="Proteomes" id="UP000261520"/>
    </source>
</evidence>
<dbReference type="InterPro" id="IPR016186">
    <property type="entry name" value="C-type_lectin-like/link_sf"/>
</dbReference>
<dbReference type="Proteomes" id="UP000261520">
    <property type="component" value="Unplaced"/>
</dbReference>
<evidence type="ECO:0008006" key="3">
    <source>
        <dbReference type="Google" id="ProtNLM"/>
    </source>
</evidence>
<dbReference type="InterPro" id="IPR050828">
    <property type="entry name" value="C-type_lectin/matrix_domain"/>
</dbReference>
<dbReference type="Gene3D" id="3.10.100.10">
    <property type="entry name" value="Mannose-Binding Protein A, subunit A"/>
    <property type="match status" value="1"/>
</dbReference>
<name>A0A3B4AHA4_9GOBI</name>
<proteinExistence type="predicted"/>
<dbReference type="Ensembl" id="ENSPMGT00000017063.1">
    <property type="protein sequence ID" value="ENSPMGP00000015994.1"/>
    <property type="gene ID" value="ENSPMGG00000013122.1"/>
</dbReference>
<organism evidence="1 2">
    <name type="scientific">Periophthalmus magnuspinnatus</name>
    <dbReference type="NCBI Taxonomy" id="409849"/>
    <lineage>
        <taxon>Eukaryota</taxon>
        <taxon>Metazoa</taxon>
        <taxon>Chordata</taxon>
        <taxon>Craniata</taxon>
        <taxon>Vertebrata</taxon>
        <taxon>Euteleostomi</taxon>
        <taxon>Actinopterygii</taxon>
        <taxon>Neopterygii</taxon>
        <taxon>Teleostei</taxon>
        <taxon>Neoteleostei</taxon>
        <taxon>Acanthomorphata</taxon>
        <taxon>Gobiaria</taxon>
        <taxon>Gobiiformes</taxon>
        <taxon>Gobioidei</taxon>
        <taxon>Gobiidae</taxon>
        <taxon>Oxudercinae</taxon>
        <taxon>Periophthalmus</taxon>
    </lineage>
</organism>
<sequence length="111" mass="12791">FEITERRYVDILFLSFGLLCLTQATLNITLRLTGESNEPFVYLQYCSGPEKALMSLTGRPVCPNSWREIRGRCYFLSSEMRSWNSSRAFCQDHGADLVVINDEQEQVLQCL</sequence>
<dbReference type="InterPro" id="IPR016187">
    <property type="entry name" value="CTDL_fold"/>
</dbReference>
<keyword evidence="2" id="KW-1185">Reference proteome</keyword>
<accession>A0A3B4AHA4</accession>